<comment type="catalytic activity">
    <reaction evidence="5">
        <text>GTP + succinate + CoA = succinyl-CoA + GDP + phosphate</text>
        <dbReference type="Rhea" id="RHEA:22120"/>
        <dbReference type="ChEBI" id="CHEBI:30031"/>
        <dbReference type="ChEBI" id="CHEBI:37565"/>
        <dbReference type="ChEBI" id="CHEBI:43474"/>
        <dbReference type="ChEBI" id="CHEBI:57287"/>
        <dbReference type="ChEBI" id="CHEBI:57292"/>
        <dbReference type="ChEBI" id="CHEBI:58189"/>
    </reaction>
</comment>
<keyword evidence="5 6" id="KW-0067">ATP-binding</keyword>
<dbReference type="GeneID" id="90449545"/>
<dbReference type="InterPro" id="IPR005811">
    <property type="entry name" value="SUCC_ACL_C"/>
</dbReference>
<dbReference type="RefSeq" id="WP_193808441.1">
    <property type="nucleotide sequence ID" value="NZ_CP087714.1"/>
</dbReference>
<dbReference type="InterPro" id="IPR013815">
    <property type="entry name" value="ATP_grasp_subdomain_1"/>
</dbReference>
<evidence type="ECO:0000256" key="4">
    <source>
        <dbReference type="ARBA" id="ARBA00022842"/>
    </source>
</evidence>
<dbReference type="NCBIfam" id="TIGR01016">
    <property type="entry name" value="sucCoAbeta"/>
    <property type="match status" value="1"/>
</dbReference>
<dbReference type="InterPro" id="IPR017866">
    <property type="entry name" value="Succ-CoA_synthase_bsu_CS"/>
</dbReference>
<comment type="function">
    <text evidence="5">Succinyl-CoA synthetase functions in the citric acid cycle (TCA), coupling the hydrolysis of succinyl-CoA to the synthesis of either ATP or GTP and thus represents the only step of substrate-level phosphorylation in the TCA. The beta subunit provides nucleotide specificity of the enzyme and binds the substrate succinate, while the binding sites for coenzyme A and phosphate are found in the alpha subunit.</text>
</comment>
<evidence type="ECO:0000256" key="6">
    <source>
        <dbReference type="PROSITE-ProRule" id="PRU00409"/>
    </source>
</evidence>
<reference evidence="8 9" key="1">
    <citation type="submission" date="2021-11" db="EMBL/GenBank/DDBJ databases">
        <title>Whole genome of Geoglobus acetivorans.</title>
        <authorList>
            <person name="Liu D."/>
        </authorList>
    </citation>
    <scope>NUCLEOTIDE SEQUENCE [LARGE SCALE GENOMIC DNA]</scope>
    <source>
        <strain evidence="8 9">SBH6</strain>
    </source>
</reference>
<feature type="binding site" evidence="5">
    <location>
        <position position="94"/>
    </location>
    <ligand>
        <name>ATP</name>
        <dbReference type="ChEBI" id="CHEBI:30616"/>
    </ligand>
</feature>
<accession>A0ABZ3H342</accession>
<dbReference type="PANTHER" id="PTHR11815">
    <property type="entry name" value="SUCCINYL-COA SYNTHETASE BETA CHAIN"/>
    <property type="match status" value="1"/>
</dbReference>
<comment type="subunit">
    <text evidence="5">Heterotetramer of two alpha and two beta subunits.</text>
</comment>
<dbReference type="NCBIfam" id="NF001913">
    <property type="entry name" value="PRK00696.1"/>
    <property type="match status" value="1"/>
</dbReference>
<feature type="domain" description="ATP-grasp" evidence="7">
    <location>
        <begin position="9"/>
        <end position="238"/>
    </location>
</feature>
<comment type="similarity">
    <text evidence="5">Belongs to the succinate/malate CoA ligase beta subunit family.</text>
</comment>
<dbReference type="SUPFAM" id="SSF52210">
    <property type="entry name" value="Succinyl-CoA synthetase domains"/>
    <property type="match status" value="1"/>
</dbReference>
<keyword evidence="9" id="KW-1185">Reference proteome</keyword>
<keyword evidence="3 5" id="KW-0547">Nucleotide-binding</keyword>
<dbReference type="PANTHER" id="PTHR11815:SF10">
    <property type="entry name" value="SUCCINATE--COA LIGASE [GDP-FORMING] SUBUNIT BETA, MITOCHONDRIAL"/>
    <property type="match status" value="1"/>
</dbReference>
<keyword evidence="5" id="KW-0816">Tricarboxylic acid cycle</keyword>
<dbReference type="Pfam" id="PF08442">
    <property type="entry name" value="ATP-grasp_2"/>
    <property type="match status" value="1"/>
</dbReference>
<comment type="caution">
    <text evidence="5">Lacks conserved residue(s) required for the propagation of feature annotation.</text>
</comment>
<evidence type="ECO:0000259" key="7">
    <source>
        <dbReference type="PROSITE" id="PS50975"/>
    </source>
</evidence>
<feature type="binding site" evidence="5">
    <location>
        <position position="91"/>
    </location>
    <ligand>
        <name>ATP</name>
        <dbReference type="ChEBI" id="CHEBI:30616"/>
    </ligand>
</feature>
<feature type="binding site" evidence="5">
    <location>
        <position position="191"/>
    </location>
    <ligand>
        <name>Mg(2+)</name>
        <dbReference type="ChEBI" id="CHEBI:18420"/>
    </ligand>
</feature>
<sequence length="384" mass="42312">MRLHEYQAKRIFEEHGISIPKGRVAETSEEAREIAKELGGEVVVKAQVLVGGRGKAGGIKKAENPDEAGKIADGLIGSYIKGHKVEKVLVEEALDIKAEYYVGYVIDKSRKRPALILSRRGGMNVEEIAEKYPDDVIRIHFDPLWGLRDYQVRKVLYEANFDSNEIPELLKIAKNLCTIAFKFEAELTEINPLILTDAGFVAADARLNIDDNSLYRNPELLKLRDATEVDELEREAVLKGLNYVRIGGDIGIVANGAGLAMATMDLIQLMGGRPANFLDTGGGLSDPQKMRMCLEHVVRDENVKVVFVNIFAEITRCEKVAEGIVLAMDTSRRIPHVVKLAGTNEELGKQLLREFAERSGAEIYLVDSIEEGAKKAVEVAGGGV</sequence>
<dbReference type="GO" id="GO:0004775">
    <property type="term" value="F:succinate-CoA ligase (ADP-forming) activity"/>
    <property type="evidence" value="ECO:0007669"/>
    <property type="project" value="UniProtKB-EC"/>
</dbReference>
<evidence type="ECO:0000313" key="9">
    <source>
        <dbReference type="Proteomes" id="UP001492541"/>
    </source>
</evidence>
<feature type="binding site" evidence="5">
    <location>
        <position position="99"/>
    </location>
    <ligand>
        <name>ATP</name>
        <dbReference type="ChEBI" id="CHEBI:30616"/>
    </ligand>
</feature>
<proteinExistence type="inferred from homology"/>
<dbReference type="EMBL" id="CP087714">
    <property type="protein sequence ID" value="XAT63120.1"/>
    <property type="molecule type" value="Genomic_DNA"/>
</dbReference>
<feature type="binding site" evidence="5">
    <location>
        <position position="204"/>
    </location>
    <ligand>
        <name>Mg(2+)</name>
        <dbReference type="ChEBI" id="CHEBI:18420"/>
    </ligand>
</feature>
<dbReference type="InterPro" id="IPR005809">
    <property type="entry name" value="Succ_CoA_ligase-like_bsu"/>
</dbReference>
<comment type="cofactor">
    <cofactor evidence="5">
        <name>Mg(2+)</name>
        <dbReference type="ChEBI" id="CHEBI:18420"/>
    </cofactor>
    <text evidence="5">Binds 1 Mg(2+) ion per subunit.</text>
</comment>
<evidence type="ECO:0000313" key="8">
    <source>
        <dbReference type="EMBL" id="XAT63120.1"/>
    </source>
</evidence>
<dbReference type="Proteomes" id="UP001492541">
    <property type="component" value="Chromosome"/>
</dbReference>
<dbReference type="InterPro" id="IPR016102">
    <property type="entry name" value="Succinyl-CoA_synth-like"/>
</dbReference>
<gene>
    <name evidence="5 8" type="primary">sucC</name>
    <name evidence="8" type="ORF">LPQ35_07610</name>
</gene>
<comment type="catalytic activity">
    <reaction evidence="5">
        <text>succinate + ATP + CoA = succinyl-CoA + ADP + phosphate</text>
        <dbReference type="Rhea" id="RHEA:17661"/>
        <dbReference type="ChEBI" id="CHEBI:30031"/>
        <dbReference type="ChEBI" id="CHEBI:30616"/>
        <dbReference type="ChEBI" id="CHEBI:43474"/>
        <dbReference type="ChEBI" id="CHEBI:57287"/>
        <dbReference type="ChEBI" id="CHEBI:57292"/>
        <dbReference type="ChEBI" id="CHEBI:456216"/>
        <dbReference type="EC" id="6.2.1.5"/>
    </reaction>
</comment>
<evidence type="ECO:0000256" key="3">
    <source>
        <dbReference type="ARBA" id="ARBA00022741"/>
    </source>
</evidence>
<name>A0ABZ3H342_GEOAI</name>
<evidence type="ECO:0000256" key="5">
    <source>
        <dbReference type="HAMAP-Rule" id="MF_00558"/>
    </source>
</evidence>
<dbReference type="InterPro" id="IPR011761">
    <property type="entry name" value="ATP-grasp"/>
</dbReference>
<dbReference type="Gene3D" id="3.40.50.261">
    <property type="entry name" value="Succinyl-CoA synthetase domains"/>
    <property type="match status" value="1"/>
</dbReference>
<dbReference type="PROSITE" id="PS50975">
    <property type="entry name" value="ATP_GRASP"/>
    <property type="match status" value="1"/>
</dbReference>
<keyword evidence="1 5" id="KW-0436">Ligase</keyword>
<evidence type="ECO:0000256" key="1">
    <source>
        <dbReference type="ARBA" id="ARBA00022598"/>
    </source>
</evidence>
<organism evidence="8 9">
    <name type="scientific">Geoglobus acetivorans</name>
    <dbReference type="NCBI Taxonomy" id="565033"/>
    <lineage>
        <taxon>Archaea</taxon>
        <taxon>Methanobacteriati</taxon>
        <taxon>Methanobacteriota</taxon>
        <taxon>Archaeoglobi</taxon>
        <taxon>Archaeoglobales</taxon>
        <taxon>Archaeoglobaceae</taxon>
        <taxon>Geoglobus</taxon>
    </lineage>
</organism>
<dbReference type="Pfam" id="PF00549">
    <property type="entry name" value="Ligase_CoA"/>
    <property type="match status" value="1"/>
</dbReference>
<feature type="binding site" evidence="5">
    <location>
        <begin position="52"/>
        <end position="54"/>
    </location>
    <ligand>
        <name>ATP</name>
        <dbReference type="ChEBI" id="CHEBI:30616"/>
    </ligand>
</feature>
<dbReference type="Gene3D" id="3.30.470.20">
    <property type="entry name" value="ATP-grasp fold, B domain"/>
    <property type="match status" value="1"/>
</dbReference>
<keyword evidence="4 5" id="KW-0460">Magnesium</keyword>
<feature type="binding site" evidence="5">
    <location>
        <position position="45"/>
    </location>
    <ligand>
        <name>ATP</name>
        <dbReference type="ChEBI" id="CHEBI:30616"/>
    </ligand>
</feature>
<dbReference type="InterPro" id="IPR013650">
    <property type="entry name" value="ATP-grasp_succ-CoA_synth-type"/>
</dbReference>
<comment type="pathway">
    <text evidence="5">Carbohydrate metabolism; tricarboxylic acid cycle; succinate from succinyl-CoA (ligase route): step 1/1.</text>
</comment>
<dbReference type="HAMAP" id="MF_00558">
    <property type="entry name" value="Succ_CoA_beta"/>
    <property type="match status" value="1"/>
</dbReference>
<keyword evidence="2 5" id="KW-0479">Metal-binding</keyword>
<dbReference type="SUPFAM" id="SSF56059">
    <property type="entry name" value="Glutathione synthetase ATP-binding domain-like"/>
    <property type="match status" value="1"/>
</dbReference>
<evidence type="ECO:0000256" key="2">
    <source>
        <dbReference type="ARBA" id="ARBA00022723"/>
    </source>
</evidence>
<protein>
    <recommendedName>
        <fullName evidence="5">Succinate--CoA ligase [ADP-forming] subunit beta</fullName>
        <ecNumber evidence="5">6.2.1.5</ecNumber>
    </recommendedName>
    <alternativeName>
        <fullName evidence="5">Succinyl-CoA synthetase subunit beta</fullName>
        <shortName evidence="5">SCS-beta</shortName>
    </alternativeName>
</protein>
<dbReference type="EC" id="6.2.1.5" evidence="5"/>
<dbReference type="PIRSF" id="PIRSF001554">
    <property type="entry name" value="SucCS_beta"/>
    <property type="match status" value="1"/>
</dbReference>
<dbReference type="Gene3D" id="3.30.1490.20">
    <property type="entry name" value="ATP-grasp fold, A domain"/>
    <property type="match status" value="1"/>
</dbReference>
<feature type="binding site" evidence="5">
    <location>
        <position position="255"/>
    </location>
    <ligand>
        <name>substrate</name>
        <note>ligand shared with subunit alpha</note>
    </ligand>
</feature>
<dbReference type="PROSITE" id="PS01217">
    <property type="entry name" value="SUCCINYL_COA_LIG_3"/>
    <property type="match status" value="1"/>
</dbReference>